<dbReference type="EMBL" id="QPJY01000008">
    <property type="protein sequence ID" value="RCX28065.1"/>
    <property type="molecule type" value="Genomic_DNA"/>
</dbReference>
<evidence type="ECO:0000313" key="2">
    <source>
        <dbReference type="EMBL" id="RCX28065.1"/>
    </source>
</evidence>
<dbReference type="Proteomes" id="UP000252707">
    <property type="component" value="Unassembled WGS sequence"/>
</dbReference>
<dbReference type="AlphaFoldDB" id="A0A369C4H6"/>
<name>A0A369C4H6_9GAMM</name>
<dbReference type="InterPro" id="IPR009506">
    <property type="entry name" value="YjiS-like"/>
</dbReference>
<organism evidence="2 3">
    <name type="scientific">Thioalbus denitrificans</name>
    <dbReference type="NCBI Taxonomy" id="547122"/>
    <lineage>
        <taxon>Bacteria</taxon>
        <taxon>Pseudomonadati</taxon>
        <taxon>Pseudomonadota</taxon>
        <taxon>Gammaproteobacteria</taxon>
        <taxon>Chromatiales</taxon>
        <taxon>Ectothiorhodospiraceae</taxon>
        <taxon>Thioalbus</taxon>
    </lineage>
</organism>
<feature type="domain" description="YjiS-like" evidence="1">
    <location>
        <begin position="39"/>
        <end position="72"/>
    </location>
</feature>
<keyword evidence="3" id="KW-1185">Reference proteome</keyword>
<protein>
    <submittedName>
        <fullName evidence="2">Uncharacterized protein YjiS (DUF1127 family)</fullName>
    </submittedName>
</protein>
<reference evidence="2 3" key="1">
    <citation type="submission" date="2018-07" db="EMBL/GenBank/DDBJ databases">
        <title>Genomic Encyclopedia of Type Strains, Phase IV (KMG-IV): sequencing the most valuable type-strain genomes for metagenomic binning, comparative biology and taxonomic classification.</title>
        <authorList>
            <person name="Goeker M."/>
        </authorList>
    </citation>
    <scope>NUCLEOTIDE SEQUENCE [LARGE SCALE GENOMIC DNA]</scope>
    <source>
        <strain evidence="2 3">DSM 26407</strain>
    </source>
</reference>
<accession>A0A369C4H6</accession>
<sequence>MNGELVSRLLEGGTKSGFGAAAAVTPWGRLAAWIRAGVELVSLWMLRSRERRALARLDERLLKDVGINPADAWEESRKSFWKS</sequence>
<dbReference type="Pfam" id="PF06568">
    <property type="entry name" value="YjiS-like"/>
    <property type="match status" value="1"/>
</dbReference>
<evidence type="ECO:0000313" key="3">
    <source>
        <dbReference type="Proteomes" id="UP000252707"/>
    </source>
</evidence>
<evidence type="ECO:0000259" key="1">
    <source>
        <dbReference type="Pfam" id="PF06568"/>
    </source>
</evidence>
<dbReference type="RefSeq" id="WP_211314956.1">
    <property type="nucleotide sequence ID" value="NZ_QPJY01000008.1"/>
</dbReference>
<proteinExistence type="predicted"/>
<gene>
    <name evidence="2" type="ORF">DFQ59_10893</name>
</gene>
<comment type="caution">
    <text evidence="2">The sequence shown here is derived from an EMBL/GenBank/DDBJ whole genome shotgun (WGS) entry which is preliminary data.</text>
</comment>